<evidence type="ECO:0000313" key="3">
    <source>
        <dbReference type="Proteomes" id="UP001085076"/>
    </source>
</evidence>
<keyword evidence="3" id="KW-1185">Reference proteome</keyword>
<dbReference type="Proteomes" id="UP001085076">
    <property type="component" value="Miscellaneous, Linkage group lg10"/>
</dbReference>
<accession>A0A9D5BX47</accession>
<evidence type="ECO:0000256" key="1">
    <source>
        <dbReference type="SAM" id="MobiDB-lite"/>
    </source>
</evidence>
<sequence length="210" mass="23308">MVDQLMRHRVLDIYVQCLDVRHDMTLPETLQSDSDDMELEGRQAPRDIVELDGMEEIMGYADDRPDRPKERSVQPVSDTLGLDERLGEAVRDSVNQENTSDNSRRTKNAPNTNPRDEAGPTHYHANVVSSYQRQKKRGKAGKAKNDEAGPTLGHGDVVSSSQRQKMEGKALKGKEKTEGTQGSLKVIKGACIDGVILGREAPHHASFISY</sequence>
<dbReference type="EMBL" id="JAGGNH010000010">
    <property type="protein sequence ID" value="KAJ0962421.1"/>
    <property type="molecule type" value="Genomic_DNA"/>
</dbReference>
<feature type="compositionally biased region" description="Basic and acidic residues" evidence="1">
    <location>
        <begin position="164"/>
        <end position="178"/>
    </location>
</feature>
<feature type="compositionally biased region" description="Basic residues" evidence="1">
    <location>
        <begin position="133"/>
        <end position="142"/>
    </location>
</feature>
<gene>
    <name evidence="2" type="ORF">J5N97_030249</name>
</gene>
<comment type="caution">
    <text evidence="2">The sequence shown here is derived from an EMBL/GenBank/DDBJ whole genome shotgun (WGS) entry which is preliminary data.</text>
</comment>
<reference evidence="2" key="1">
    <citation type="submission" date="2021-03" db="EMBL/GenBank/DDBJ databases">
        <authorList>
            <person name="Li Z."/>
            <person name="Yang C."/>
        </authorList>
    </citation>
    <scope>NUCLEOTIDE SEQUENCE</scope>
    <source>
        <strain evidence="2">Dzin_1.0</strain>
        <tissue evidence="2">Leaf</tissue>
    </source>
</reference>
<feature type="compositionally biased region" description="Basic and acidic residues" evidence="1">
    <location>
        <begin position="82"/>
        <end position="91"/>
    </location>
</feature>
<protein>
    <submittedName>
        <fullName evidence="2">Uncharacterized protein</fullName>
    </submittedName>
</protein>
<name>A0A9D5BX47_9LILI</name>
<reference evidence="2" key="2">
    <citation type="journal article" date="2022" name="Hortic Res">
        <title>The genome of Dioscorea zingiberensis sheds light on the biosynthesis, origin and evolution of the medicinally important diosgenin saponins.</title>
        <authorList>
            <person name="Li Y."/>
            <person name="Tan C."/>
            <person name="Li Z."/>
            <person name="Guo J."/>
            <person name="Li S."/>
            <person name="Chen X."/>
            <person name="Wang C."/>
            <person name="Dai X."/>
            <person name="Yang H."/>
            <person name="Song W."/>
            <person name="Hou L."/>
            <person name="Xu J."/>
            <person name="Tong Z."/>
            <person name="Xu A."/>
            <person name="Yuan X."/>
            <person name="Wang W."/>
            <person name="Yang Q."/>
            <person name="Chen L."/>
            <person name="Sun Z."/>
            <person name="Wang K."/>
            <person name="Pan B."/>
            <person name="Chen J."/>
            <person name="Bao Y."/>
            <person name="Liu F."/>
            <person name="Qi X."/>
            <person name="Gang D.R."/>
            <person name="Wen J."/>
            <person name="Li J."/>
        </authorList>
    </citation>
    <scope>NUCLEOTIDE SEQUENCE</scope>
    <source>
        <strain evidence="2">Dzin_1.0</strain>
    </source>
</reference>
<evidence type="ECO:0000313" key="2">
    <source>
        <dbReference type="EMBL" id="KAJ0962421.1"/>
    </source>
</evidence>
<organism evidence="2 3">
    <name type="scientific">Dioscorea zingiberensis</name>
    <dbReference type="NCBI Taxonomy" id="325984"/>
    <lineage>
        <taxon>Eukaryota</taxon>
        <taxon>Viridiplantae</taxon>
        <taxon>Streptophyta</taxon>
        <taxon>Embryophyta</taxon>
        <taxon>Tracheophyta</taxon>
        <taxon>Spermatophyta</taxon>
        <taxon>Magnoliopsida</taxon>
        <taxon>Liliopsida</taxon>
        <taxon>Dioscoreales</taxon>
        <taxon>Dioscoreaceae</taxon>
        <taxon>Dioscorea</taxon>
    </lineage>
</organism>
<feature type="compositionally biased region" description="Basic and acidic residues" evidence="1">
    <location>
        <begin position="61"/>
        <end position="72"/>
    </location>
</feature>
<dbReference type="AlphaFoldDB" id="A0A9D5BX47"/>
<proteinExistence type="predicted"/>
<feature type="region of interest" description="Disordered" evidence="1">
    <location>
        <begin position="60"/>
        <end position="181"/>
    </location>
</feature>